<protein>
    <submittedName>
        <fullName evidence="4">Heat shock protein HslJ</fullName>
    </submittedName>
</protein>
<dbReference type="RefSeq" id="WP_184797979.1">
    <property type="nucleotide sequence ID" value="NZ_JACHMY010000001.1"/>
</dbReference>
<name>A0A7W9MVY9_9ACTN</name>
<sequence>MSTTELEEDLRATFDRAAASVPPALDLASRATDGVRQAQRRTYVAAGAAVAAVAVIAAGGFALGGGLGGSTDPQPAAPPPTPSVSSAKPVVASQQLAGTWRPLRMDGFSTLKTARPDNPVLTFNTDGTWTGSDGCNGISGTFTIGQRGEFTGTAGNQRLIECANVPHTAVVQAAKRVAADRTTLKFYAADGREVAIYARTR</sequence>
<dbReference type="InterPro" id="IPR005184">
    <property type="entry name" value="DUF306_Meta_HslJ"/>
</dbReference>
<feature type="domain" description="DUF306" evidence="3">
    <location>
        <begin position="94"/>
        <end position="148"/>
    </location>
</feature>
<evidence type="ECO:0000313" key="4">
    <source>
        <dbReference type="EMBL" id="MBB5837737.1"/>
    </source>
</evidence>
<dbReference type="InterPro" id="IPR038670">
    <property type="entry name" value="HslJ-like_sf"/>
</dbReference>
<feature type="transmembrane region" description="Helical" evidence="2">
    <location>
        <begin position="43"/>
        <end position="67"/>
    </location>
</feature>
<evidence type="ECO:0000259" key="3">
    <source>
        <dbReference type="Pfam" id="PF03724"/>
    </source>
</evidence>
<evidence type="ECO:0000256" key="1">
    <source>
        <dbReference type="SAM" id="MobiDB-lite"/>
    </source>
</evidence>
<keyword evidence="2" id="KW-1133">Transmembrane helix</keyword>
<accession>A0A7W9MVY9</accession>
<gene>
    <name evidence="4" type="ORF">HDA39_004471</name>
</gene>
<keyword evidence="5" id="KW-1185">Reference proteome</keyword>
<comment type="caution">
    <text evidence="4">The sequence shown here is derived from an EMBL/GenBank/DDBJ whole genome shotgun (WGS) entry which is preliminary data.</text>
</comment>
<reference evidence="4 5" key="1">
    <citation type="submission" date="2020-08" db="EMBL/GenBank/DDBJ databases">
        <title>Sequencing the genomes of 1000 actinobacteria strains.</title>
        <authorList>
            <person name="Klenk H.-P."/>
        </authorList>
    </citation>
    <scope>NUCLEOTIDE SEQUENCE [LARGE SCALE GENOMIC DNA]</scope>
    <source>
        <strain evidence="4 5">DSM 28967</strain>
    </source>
</reference>
<keyword evidence="2" id="KW-0812">Transmembrane</keyword>
<dbReference type="Proteomes" id="UP000549971">
    <property type="component" value="Unassembled WGS sequence"/>
</dbReference>
<dbReference type="Pfam" id="PF03724">
    <property type="entry name" value="META"/>
    <property type="match status" value="1"/>
</dbReference>
<proteinExistence type="predicted"/>
<organism evidence="4 5">
    <name type="scientific">Kribbella italica</name>
    <dbReference type="NCBI Taxonomy" id="1540520"/>
    <lineage>
        <taxon>Bacteria</taxon>
        <taxon>Bacillati</taxon>
        <taxon>Actinomycetota</taxon>
        <taxon>Actinomycetes</taxon>
        <taxon>Propionibacteriales</taxon>
        <taxon>Kribbellaceae</taxon>
        <taxon>Kribbella</taxon>
    </lineage>
</organism>
<keyword evidence="4" id="KW-0346">Stress response</keyword>
<keyword evidence="2" id="KW-0472">Membrane</keyword>
<evidence type="ECO:0000313" key="5">
    <source>
        <dbReference type="Proteomes" id="UP000549971"/>
    </source>
</evidence>
<feature type="region of interest" description="Disordered" evidence="1">
    <location>
        <begin position="70"/>
        <end position="91"/>
    </location>
</feature>
<evidence type="ECO:0000256" key="2">
    <source>
        <dbReference type="SAM" id="Phobius"/>
    </source>
</evidence>
<dbReference type="EMBL" id="JACHMY010000001">
    <property type="protein sequence ID" value="MBB5837737.1"/>
    <property type="molecule type" value="Genomic_DNA"/>
</dbReference>
<dbReference type="AlphaFoldDB" id="A0A7W9MVY9"/>
<dbReference type="Gene3D" id="2.40.128.270">
    <property type="match status" value="1"/>
</dbReference>